<reference evidence="4" key="3">
    <citation type="submission" date="2015-02" db="UniProtKB">
        <authorList>
            <consortium name="EnsemblProtists"/>
        </authorList>
    </citation>
    <scope>IDENTIFICATION</scope>
    <source>
        <strain evidence="4">DAOM BR144</strain>
    </source>
</reference>
<keyword evidence="5" id="KW-1185">Reference proteome</keyword>
<dbReference type="InterPro" id="IPR050198">
    <property type="entry name" value="Non-receptor_tyrosine_kinases"/>
</dbReference>
<dbReference type="PROSITE" id="PS50011">
    <property type="entry name" value="PROTEIN_KINASE_DOM"/>
    <property type="match status" value="1"/>
</dbReference>
<dbReference type="Pfam" id="PF07714">
    <property type="entry name" value="PK_Tyr_Ser-Thr"/>
    <property type="match status" value="1"/>
</dbReference>
<evidence type="ECO:0000259" key="3">
    <source>
        <dbReference type="PROSITE" id="PS50011"/>
    </source>
</evidence>
<evidence type="ECO:0000256" key="2">
    <source>
        <dbReference type="ARBA" id="ARBA00022840"/>
    </source>
</evidence>
<dbReference type="EMBL" id="GL376571">
    <property type="status" value="NOT_ANNOTATED_CDS"/>
    <property type="molecule type" value="Genomic_DNA"/>
</dbReference>
<keyword evidence="1" id="KW-0547">Nucleotide-binding</keyword>
<dbReference type="Proteomes" id="UP000019132">
    <property type="component" value="Unassembled WGS sequence"/>
</dbReference>
<dbReference type="PROSITE" id="PS00109">
    <property type="entry name" value="PROTEIN_KINASE_TYR"/>
    <property type="match status" value="1"/>
</dbReference>
<protein>
    <recommendedName>
        <fullName evidence="3">Protein kinase domain-containing protein</fullName>
    </recommendedName>
</protein>
<dbReference type="AlphaFoldDB" id="K3X2R9"/>
<proteinExistence type="predicted"/>
<dbReference type="InterPro" id="IPR000719">
    <property type="entry name" value="Prot_kinase_dom"/>
</dbReference>
<dbReference type="GO" id="GO:0005524">
    <property type="term" value="F:ATP binding"/>
    <property type="evidence" value="ECO:0007669"/>
    <property type="project" value="UniProtKB-KW"/>
</dbReference>
<dbReference type="InterPro" id="IPR001245">
    <property type="entry name" value="Ser-Thr/Tyr_kinase_cat_dom"/>
</dbReference>
<dbReference type="VEuPathDB" id="FungiDB:PYU1_G011492"/>
<dbReference type="Gene3D" id="1.10.510.10">
    <property type="entry name" value="Transferase(Phosphotransferase) domain 1"/>
    <property type="match status" value="1"/>
</dbReference>
<evidence type="ECO:0000313" key="4">
    <source>
        <dbReference type="EnsemblProtists" id="PYU1_T011518"/>
    </source>
</evidence>
<reference evidence="5" key="1">
    <citation type="journal article" date="2010" name="Genome Biol.">
        <title>Genome sequence of the necrotrophic plant pathogen Pythium ultimum reveals original pathogenicity mechanisms and effector repertoire.</title>
        <authorList>
            <person name="Levesque C.A."/>
            <person name="Brouwer H."/>
            <person name="Cano L."/>
            <person name="Hamilton J.P."/>
            <person name="Holt C."/>
            <person name="Huitema E."/>
            <person name="Raffaele S."/>
            <person name="Robideau G.P."/>
            <person name="Thines M."/>
            <person name="Win J."/>
            <person name="Zerillo M.M."/>
            <person name="Beakes G.W."/>
            <person name="Boore J.L."/>
            <person name="Busam D."/>
            <person name="Dumas B."/>
            <person name="Ferriera S."/>
            <person name="Fuerstenberg S.I."/>
            <person name="Gachon C.M."/>
            <person name="Gaulin E."/>
            <person name="Govers F."/>
            <person name="Grenville-Briggs L."/>
            <person name="Horner N."/>
            <person name="Hostetler J."/>
            <person name="Jiang R.H."/>
            <person name="Johnson J."/>
            <person name="Krajaejun T."/>
            <person name="Lin H."/>
            <person name="Meijer H.J."/>
            <person name="Moore B."/>
            <person name="Morris P."/>
            <person name="Phuntmart V."/>
            <person name="Puiu D."/>
            <person name="Shetty J."/>
            <person name="Stajich J.E."/>
            <person name="Tripathy S."/>
            <person name="Wawra S."/>
            <person name="van West P."/>
            <person name="Whitty B.R."/>
            <person name="Coutinho P.M."/>
            <person name="Henrissat B."/>
            <person name="Martin F."/>
            <person name="Thomas P.D."/>
            <person name="Tyler B.M."/>
            <person name="De Vries R.P."/>
            <person name="Kamoun S."/>
            <person name="Yandell M."/>
            <person name="Tisserat N."/>
            <person name="Buell C.R."/>
        </authorList>
    </citation>
    <scope>NUCLEOTIDE SEQUENCE</scope>
    <source>
        <strain evidence="5">DAOM:BR144</strain>
    </source>
</reference>
<dbReference type="GO" id="GO:0004672">
    <property type="term" value="F:protein kinase activity"/>
    <property type="evidence" value="ECO:0007669"/>
    <property type="project" value="InterPro"/>
</dbReference>
<dbReference type="HOGENOM" id="CLU_000288_7_38_1"/>
<dbReference type="InParanoid" id="K3X2R9"/>
<dbReference type="SUPFAM" id="SSF56112">
    <property type="entry name" value="Protein kinase-like (PK-like)"/>
    <property type="match status" value="1"/>
</dbReference>
<feature type="domain" description="Protein kinase" evidence="3">
    <location>
        <begin position="144"/>
        <end position="420"/>
    </location>
</feature>
<dbReference type="InterPro" id="IPR008266">
    <property type="entry name" value="Tyr_kinase_AS"/>
</dbReference>
<dbReference type="InterPro" id="IPR011009">
    <property type="entry name" value="Kinase-like_dom_sf"/>
</dbReference>
<dbReference type="STRING" id="431595.K3X2R9"/>
<accession>K3X2R9</accession>
<reference evidence="5" key="2">
    <citation type="submission" date="2010-04" db="EMBL/GenBank/DDBJ databases">
        <authorList>
            <person name="Buell R."/>
            <person name="Hamilton J."/>
            <person name="Hostetler J."/>
        </authorList>
    </citation>
    <scope>NUCLEOTIDE SEQUENCE [LARGE SCALE GENOMIC DNA]</scope>
    <source>
        <strain evidence="5">DAOM:BR144</strain>
    </source>
</reference>
<evidence type="ECO:0000256" key="1">
    <source>
        <dbReference type="ARBA" id="ARBA00022741"/>
    </source>
</evidence>
<dbReference type="eggNOG" id="KOG0194">
    <property type="taxonomic scope" value="Eukaryota"/>
</dbReference>
<evidence type="ECO:0000313" key="5">
    <source>
        <dbReference type="Proteomes" id="UP000019132"/>
    </source>
</evidence>
<dbReference type="PANTHER" id="PTHR24418">
    <property type="entry name" value="TYROSINE-PROTEIN KINASE"/>
    <property type="match status" value="1"/>
</dbReference>
<organism evidence="4 5">
    <name type="scientific">Globisporangium ultimum (strain ATCC 200006 / CBS 805.95 / DAOM BR144)</name>
    <name type="common">Pythium ultimum</name>
    <dbReference type="NCBI Taxonomy" id="431595"/>
    <lineage>
        <taxon>Eukaryota</taxon>
        <taxon>Sar</taxon>
        <taxon>Stramenopiles</taxon>
        <taxon>Oomycota</taxon>
        <taxon>Peronosporomycetes</taxon>
        <taxon>Pythiales</taxon>
        <taxon>Pythiaceae</taxon>
        <taxon>Globisporangium</taxon>
    </lineage>
</organism>
<sequence length="420" mass="48888">MRELCEAPYEFDQVLCGVAQRLEAICSLLETGLMDRSPDVITTFTMIVFRFCRLLFQLEKSASVLSMFIISTTYLHNVREFHEELDHFAELQNLVQHVGNWNDQWTQAETSVYQRMYEQLQTDKDLLHGLETYKDKYKVLIRLDHEIRKLRRGTNNPTVVRNFEQVAARLAVVCKIEAPRAPVWFIPFEAVERDKETGTGKWAKIQVAICSVYESKEYFFQEKASRWYQLSHPNVQTLFGACHISRPQFFVCEYGVSVLDALESQNDDRQLMWKYLLDAALGVQYLHQREIVHGDLRCENIVIGSDQKAKIRALFDKVDHTCGRHLKYEYLNRRGLWRPTSMLLGSATPKQDRSIIRPIRLHYIRPRSFSDAEWDLVTKMCASEPAERVRIVYVVHQLKQIATNDFLSSSAGQGSSKLHV</sequence>
<dbReference type="EnsemblProtists" id="PYU1_T011518">
    <property type="protein sequence ID" value="PYU1_T011518"/>
    <property type="gene ID" value="PYU1_G011492"/>
</dbReference>
<name>K3X2R9_GLOUD</name>
<keyword evidence="2" id="KW-0067">ATP-binding</keyword>